<name>A0A5B2W1E7_9BACT</name>
<keyword evidence="2" id="KW-1185">Reference proteome</keyword>
<reference evidence="1 2" key="1">
    <citation type="submission" date="2019-09" db="EMBL/GenBank/DDBJ databases">
        <title>Chitinophaga ginsengihumi sp. nov., isolated from soil of ginseng rhizosphere.</title>
        <authorList>
            <person name="Lee J."/>
        </authorList>
    </citation>
    <scope>NUCLEOTIDE SEQUENCE [LARGE SCALE GENOMIC DNA]</scope>
    <source>
        <strain evidence="1 2">BN140078</strain>
    </source>
</reference>
<accession>A0A5B2W1E7</accession>
<organism evidence="1 2">
    <name type="scientific">Chitinophaga agrisoli</name>
    <dbReference type="NCBI Taxonomy" id="2607653"/>
    <lineage>
        <taxon>Bacteria</taxon>
        <taxon>Pseudomonadati</taxon>
        <taxon>Bacteroidota</taxon>
        <taxon>Chitinophagia</taxon>
        <taxon>Chitinophagales</taxon>
        <taxon>Chitinophagaceae</taxon>
        <taxon>Chitinophaga</taxon>
    </lineage>
</organism>
<evidence type="ECO:0000313" key="2">
    <source>
        <dbReference type="Proteomes" id="UP000324611"/>
    </source>
</evidence>
<reference evidence="1 2" key="2">
    <citation type="submission" date="2019-09" db="EMBL/GenBank/DDBJ databases">
        <authorList>
            <person name="Jin C."/>
        </authorList>
    </citation>
    <scope>NUCLEOTIDE SEQUENCE [LARGE SCALE GENOMIC DNA]</scope>
    <source>
        <strain evidence="1 2">BN140078</strain>
    </source>
</reference>
<proteinExistence type="predicted"/>
<sequence length="174" mass="19242">MAKQSIETLKGWFVTLAKPVQSQFWDWLDSFRHRDDKIGTADLDPALLNLITSLPTADAIAALTTAMANKADLVNGVLKQEQWPPIITPTEITLNADSSHEMTVASLLEKIIVIPTDTIMFGIGNAADDNSIWPPMELTAGQAYIFSLELYALDSRTIFFNGITAQTTIKIYNR</sequence>
<comment type="caution">
    <text evidence="1">The sequence shown here is derived from an EMBL/GenBank/DDBJ whole genome shotgun (WGS) entry which is preliminary data.</text>
</comment>
<protein>
    <submittedName>
        <fullName evidence="1">Uncharacterized protein</fullName>
    </submittedName>
</protein>
<dbReference type="EMBL" id="VUOC01000001">
    <property type="protein sequence ID" value="KAA2245481.1"/>
    <property type="molecule type" value="Genomic_DNA"/>
</dbReference>
<evidence type="ECO:0000313" key="1">
    <source>
        <dbReference type="EMBL" id="KAA2245481.1"/>
    </source>
</evidence>
<gene>
    <name evidence="1" type="ORF">F0L74_05860</name>
</gene>
<dbReference type="Proteomes" id="UP000324611">
    <property type="component" value="Unassembled WGS sequence"/>
</dbReference>
<dbReference type="AlphaFoldDB" id="A0A5B2W1E7"/>
<dbReference type="RefSeq" id="WP_149836870.1">
    <property type="nucleotide sequence ID" value="NZ_VUOC01000001.1"/>
</dbReference>